<dbReference type="Pfam" id="PF00589">
    <property type="entry name" value="Phage_integrase"/>
    <property type="match status" value="1"/>
</dbReference>
<dbReference type="Gene3D" id="1.10.443.10">
    <property type="entry name" value="Intergrase catalytic core"/>
    <property type="match status" value="1"/>
</dbReference>
<dbReference type="AlphaFoldDB" id="A0AA40IRJ7"/>
<dbReference type="InterPro" id="IPR050090">
    <property type="entry name" value="Tyrosine_recombinase_XerCD"/>
</dbReference>
<dbReference type="InterPro" id="IPR002104">
    <property type="entry name" value="Integrase_catalytic"/>
</dbReference>
<comment type="caution">
    <text evidence="9">The sequence shown here is derived from an EMBL/GenBank/DDBJ whole genome shotgun (WGS) entry which is preliminary data.</text>
</comment>
<dbReference type="PROSITE" id="PS51898">
    <property type="entry name" value="TYR_RECOMBINASE"/>
    <property type="match status" value="1"/>
</dbReference>
<keyword evidence="9" id="KW-0614">Plasmid</keyword>
<geneLocation type="plasmid" evidence="9 10">
    <name>p2Cn27606</name>
</geneLocation>
<dbReference type="Pfam" id="PF02899">
    <property type="entry name" value="Phage_int_SAM_1"/>
    <property type="match status" value="1"/>
</dbReference>
<dbReference type="EMBL" id="JENW01000167">
    <property type="protein sequence ID" value="KEI11489.1"/>
    <property type="molecule type" value="Genomic_DNA"/>
</dbReference>
<accession>A0AA40IRJ7</accession>
<organism evidence="9 10">
    <name type="scientific">Clostridium novyi B str. ATCC 27606</name>
    <dbReference type="NCBI Taxonomy" id="1443123"/>
    <lineage>
        <taxon>Bacteria</taxon>
        <taxon>Bacillati</taxon>
        <taxon>Bacillota</taxon>
        <taxon>Clostridia</taxon>
        <taxon>Eubacteriales</taxon>
        <taxon>Clostridiaceae</taxon>
        <taxon>Clostridium</taxon>
    </lineage>
</organism>
<reference evidence="10" key="1">
    <citation type="journal article" date="2014" name="PLoS ONE">
        <title>Plasmidome interchange between Clostridium botulinum, Clostridium novyi and Clostridium haemolyticum converts strains of independent lineages into distinctly different pathogens.</title>
        <authorList>
            <person name="Skarin H."/>
            <person name="Segerman B."/>
        </authorList>
    </citation>
    <scope>NUCLEOTIDE SEQUENCE [LARGE SCALE GENOMIC DNA]</scope>
    <source>
        <strain evidence="10">ATCC 27606</strain>
    </source>
</reference>
<evidence type="ECO:0000256" key="2">
    <source>
        <dbReference type="ARBA" id="ARBA00008857"/>
    </source>
</evidence>
<gene>
    <name evidence="9" type="ORF">Z959_p0055</name>
</gene>
<dbReference type="PANTHER" id="PTHR30349">
    <property type="entry name" value="PHAGE INTEGRASE-RELATED"/>
    <property type="match status" value="1"/>
</dbReference>
<dbReference type="Gene3D" id="1.10.150.130">
    <property type="match status" value="1"/>
</dbReference>
<evidence type="ECO:0000313" key="10">
    <source>
        <dbReference type="Proteomes" id="UP000027770"/>
    </source>
</evidence>
<evidence type="ECO:0000256" key="5">
    <source>
        <dbReference type="ARBA" id="ARBA00023172"/>
    </source>
</evidence>
<name>A0AA40IRJ7_CLONO</name>
<dbReference type="GO" id="GO:0015074">
    <property type="term" value="P:DNA integration"/>
    <property type="evidence" value="ECO:0007669"/>
    <property type="project" value="UniProtKB-KW"/>
</dbReference>
<dbReference type="InterPro" id="IPR004107">
    <property type="entry name" value="Integrase_SAM-like_N"/>
</dbReference>
<proteinExistence type="inferred from homology"/>
<evidence type="ECO:0000256" key="3">
    <source>
        <dbReference type="ARBA" id="ARBA00022908"/>
    </source>
</evidence>
<dbReference type="SUPFAM" id="SSF56349">
    <property type="entry name" value="DNA breaking-rejoining enzymes"/>
    <property type="match status" value="1"/>
</dbReference>
<evidence type="ECO:0000259" key="8">
    <source>
        <dbReference type="PROSITE" id="PS51900"/>
    </source>
</evidence>
<dbReference type="InterPro" id="IPR011010">
    <property type="entry name" value="DNA_brk_join_enz"/>
</dbReference>
<dbReference type="GO" id="GO:0003677">
    <property type="term" value="F:DNA binding"/>
    <property type="evidence" value="ECO:0007669"/>
    <property type="project" value="UniProtKB-UniRule"/>
</dbReference>
<keyword evidence="10" id="KW-1185">Reference proteome</keyword>
<dbReference type="RefSeq" id="WP_039222580.1">
    <property type="nucleotide sequence ID" value="NZ_CM003350.1"/>
</dbReference>
<comment type="similarity">
    <text evidence="2">Belongs to the 'phage' integrase family.</text>
</comment>
<dbReference type="PROSITE" id="PS51900">
    <property type="entry name" value="CB"/>
    <property type="match status" value="1"/>
</dbReference>
<sequence>MLDEFKDFLINESKSSNSIKNYILHVNEYLKWFKESFAMDFNQLYRKNVLEFKSYLKTIKNNSAKTINVKLSSLIKFNEFLQEKSIQDNIVVSKKDFIKVQDNIARPGKVEPKEIDKFIQEVLENESKRNFAMVMLMAYGGLRISEVINIKLKDICLIEGSAEVVITEGKGDKVRRVPLNNKVVDSIKRYLEERAGSKYRDLEYLFVSNKGNQVDRTGINKIFKKYSDNITPHELRHFFCTHALEKGFGIHEVATIAGHSNIHTTLRYTNPSTQQLHDKMNLL</sequence>
<evidence type="ECO:0000256" key="6">
    <source>
        <dbReference type="PROSITE-ProRule" id="PRU01248"/>
    </source>
</evidence>
<comment type="function">
    <text evidence="1">Site-specific tyrosine recombinase, which acts by catalyzing the cutting and rejoining of the recombining DNA molecules.</text>
</comment>
<dbReference type="Proteomes" id="UP000027770">
    <property type="component" value="Plasmid p2Cn27606"/>
</dbReference>
<dbReference type="InterPro" id="IPR013762">
    <property type="entry name" value="Integrase-like_cat_sf"/>
</dbReference>
<evidence type="ECO:0000313" key="9">
    <source>
        <dbReference type="EMBL" id="KEI11489.1"/>
    </source>
</evidence>
<keyword evidence="3" id="KW-0229">DNA integration</keyword>
<dbReference type="InterPro" id="IPR044068">
    <property type="entry name" value="CB"/>
</dbReference>
<feature type="domain" description="Core-binding (CB)" evidence="8">
    <location>
        <begin position="1"/>
        <end position="82"/>
    </location>
</feature>
<dbReference type="InterPro" id="IPR010998">
    <property type="entry name" value="Integrase_recombinase_N"/>
</dbReference>
<evidence type="ECO:0000256" key="4">
    <source>
        <dbReference type="ARBA" id="ARBA00023125"/>
    </source>
</evidence>
<protein>
    <submittedName>
        <fullName evidence="9">Phage integrase family protein</fullName>
    </submittedName>
</protein>
<dbReference type="PANTHER" id="PTHR30349:SF81">
    <property type="entry name" value="TYROSINE RECOMBINASE XERC"/>
    <property type="match status" value="1"/>
</dbReference>
<evidence type="ECO:0000259" key="7">
    <source>
        <dbReference type="PROSITE" id="PS51898"/>
    </source>
</evidence>
<keyword evidence="4 6" id="KW-0238">DNA-binding</keyword>
<dbReference type="GO" id="GO:0006310">
    <property type="term" value="P:DNA recombination"/>
    <property type="evidence" value="ECO:0007669"/>
    <property type="project" value="UniProtKB-KW"/>
</dbReference>
<evidence type="ECO:0000256" key="1">
    <source>
        <dbReference type="ARBA" id="ARBA00003283"/>
    </source>
</evidence>
<keyword evidence="5" id="KW-0233">DNA recombination</keyword>
<feature type="domain" description="Tyr recombinase" evidence="7">
    <location>
        <begin position="105"/>
        <end position="281"/>
    </location>
</feature>